<feature type="domain" description="Cytochrome C biogenesis protein transmembrane" evidence="7">
    <location>
        <begin position="6"/>
        <end position="226"/>
    </location>
</feature>
<keyword evidence="5 6" id="KW-0472">Membrane</keyword>
<evidence type="ECO:0000313" key="9">
    <source>
        <dbReference type="Proteomes" id="UP000092573"/>
    </source>
</evidence>
<accession>A0A1B1MYB5</accession>
<dbReference type="InterPro" id="IPR003834">
    <property type="entry name" value="Cyt_c_assmbl_TM_dom"/>
</dbReference>
<feature type="transmembrane region" description="Helical" evidence="6">
    <location>
        <begin position="174"/>
        <end position="197"/>
    </location>
</feature>
<evidence type="ECO:0000256" key="6">
    <source>
        <dbReference type="SAM" id="Phobius"/>
    </source>
</evidence>
<keyword evidence="9" id="KW-1185">Reference proteome</keyword>
<keyword evidence="4 6" id="KW-1133">Transmembrane helix</keyword>
<dbReference type="GO" id="GO:0016020">
    <property type="term" value="C:membrane"/>
    <property type="evidence" value="ECO:0007669"/>
    <property type="project" value="UniProtKB-SubCell"/>
</dbReference>
<feature type="transmembrane region" description="Helical" evidence="6">
    <location>
        <begin position="91"/>
        <end position="115"/>
    </location>
</feature>
<dbReference type="GO" id="GO:0017004">
    <property type="term" value="P:cytochrome complex assembly"/>
    <property type="evidence" value="ECO:0007669"/>
    <property type="project" value="InterPro"/>
</dbReference>
<evidence type="ECO:0000256" key="4">
    <source>
        <dbReference type="ARBA" id="ARBA00022989"/>
    </source>
</evidence>
<dbReference type="PANTHER" id="PTHR31272:SF4">
    <property type="entry name" value="CYTOCHROME C-TYPE BIOGENESIS PROTEIN HI_1454-RELATED"/>
    <property type="match status" value="1"/>
</dbReference>
<dbReference type="KEGG" id="pyg:AWM70_05730"/>
<gene>
    <name evidence="8" type="ORF">AWM70_05730</name>
</gene>
<evidence type="ECO:0000313" key="8">
    <source>
        <dbReference type="EMBL" id="ANS74139.1"/>
    </source>
</evidence>
<protein>
    <submittedName>
        <fullName evidence="8">Cytochrome C biogenesis protein</fullName>
    </submittedName>
</protein>
<evidence type="ECO:0000259" key="7">
    <source>
        <dbReference type="Pfam" id="PF02683"/>
    </source>
</evidence>
<evidence type="ECO:0000256" key="5">
    <source>
        <dbReference type="ARBA" id="ARBA00023136"/>
    </source>
</evidence>
<sequence>MTEQLYVGSVFAAGLLSFFSPCILPLLPVYLAYLGSSGTEGASHNGAKPGASSFSPLLALRTLVFILGLSTVFVLLGFGAGALGSVLNSSVFITVCGIVVILFGFYQTGVVQLPFLEREKKIQADLQKTRGWAGAYMLGFTFSFGWTPCIGPVLAAVISLSASGGSWLPGVTYMGIYALGLAVPFLILSLFSSLLLTRIRAVYKHMNKLKILSGVVLMIMGLLLVTNKLNAITAYFQF</sequence>
<evidence type="ECO:0000256" key="3">
    <source>
        <dbReference type="ARBA" id="ARBA00022692"/>
    </source>
</evidence>
<feature type="transmembrane region" description="Helical" evidence="6">
    <location>
        <begin position="209"/>
        <end position="226"/>
    </location>
</feature>
<dbReference type="PANTHER" id="PTHR31272">
    <property type="entry name" value="CYTOCHROME C-TYPE BIOGENESIS PROTEIN HI_1454-RELATED"/>
    <property type="match status" value="1"/>
</dbReference>
<dbReference type="RefSeq" id="WP_068694744.1">
    <property type="nucleotide sequence ID" value="NZ_CP014167.1"/>
</dbReference>
<dbReference type="OrthoDB" id="9803065at2"/>
<proteinExistence type="inferred from homology"/>
<dbReference type="AlphaFoldDB" id="A0A1B1MYB5"/>
<reference evidence="8 9" key="1">
    <citation type="submission" date="2016-01" db="EMBL/GenBank/DDBJ databases">
        <title>Complete Genome Sequence of Paenibacillus yonginensis DCY84, a novel Plant Growth-Promoting Bacteria with Elicitation of Induced Systemic Resistance.</title>
        <authorList>
            <person name="Kim Y.J."/>
            <person name="Yang D.C."/>
            <person name="Sukweenadhi J."/>
        </authorList>
    </citation>
    <scope>NUCLEOTIDE SEQUENCE [LARGE SCALE GENOMIC DNA]</scope>
    <source>
        <strain evidence="8 9">DCY84</strain>
    </source>
</reference>
<feature type="transmembrane region" description="Helical" evidence="6">
    <location>
        <begin position="54"/>
        <end position="79"/>
    </location>
</feature>
<dbReference type="Proteomes" id="UP000092573">
    <property type="component" value="Chromosome"/>
</dbReference>
<dbReference type="STRING" id="1462996.AWM70_05730"/>
<organism evidence="8 9">
    <name type="scientific">Paenibacillus yonginensis</name>
    <dbReference type="NCBI Taxonomy" id="1462996"/>
    <lineage>
        <taxon>Bacteria</taxon>
        <taxon>Bacillati</taxon>
        <taxon>Bacillota</taxon>
        <taxon>Bacilli</taxon>
        <taxon>Bacillales</taxon>
        <taxon>Paenibacillaceae</taxon>
        <taxon>Paenibacillus</taxon>
    </lineage>
</organism>
<feature type="transmembrane region" description="Helical" evidence="6">
    <location>
        <begin position="136"/>
        <end position="162"/>
    </location>
</feature>
<evidence type="ECO:0000256" key="2">
    <source>
        <dbReference type="ARBA" id="ARBA00006143"/>
    </source>
</evidence>
<dbReference type="Pfam" id="PF02683">
    <property type="entry name" value="DsbD_TM"/>
    <property type="match status" value="1"/>
</dbReference>
<evidence type="ECO:0000256" key="1">
    <source>
        <dbReference type="ARBA" id="ARBA00004141"/>
    </source>
</evidence>
<name>A0A1B1MYB5_9BACL</name>
<dbReference type="EMBL" id="CP014167">
    <property type="protein sequence ID" value="ANS74139.1"/>
    <property type="molecule type" value="Genomic_DNA"/>
</dbReference>
<comment type="similarity">
    <text evidence="2">Belongs to the DsbD family.</text>
</comment>
<dbReference type="InterPro" id="IPR051790">
    <property type="entry name" value="Cytochrome_c-biogenesis_DsbD"/>
</dbReference>
<comment type="subcellular location">
    <subcellularLocation>
        <location evidence="1">Membrane</location>
        <topology evidence="1">Multi-pass membrane protein</topology>
    </subcellularLocation>
</comment>
<feature type="transmembrane region" description="Helical" evidence="6">
    <location>
        <begin position="6"/>
        <end position="33"/>
    </location>
</feature>
<keyword evidence="3 6" id="KW-0812">Transmembrane</keyword>